<evidence type="ECO:0000313" key="2">
    <source>
        <dbReference type="Proteomes" id="UP000299102"/>
    </source>
</evidence>
<organism evidence="1 2">
    <name type="scientific">Eumeta variegata</name>
    <name type="common">Bagworm moth</name>
    <name type="synonym">Eumeta japonica</name>
    <dbReference type="NCBI Taxonomy" id="151549"/>
    <lineage>
        <taxon>Eukaryota</taxon>
        <taxon>Metazoa</taxon>
        <taxon>Ecdysozoa</taxon>
        <taxon>Arthropoda</taxon>
        <taxon>Hexapoda</taxon>
        <taxon>Insecta</taxon>
        <taxon>Pterygota</taxon>
        <taxon>Neoptera</taxon>
        <taxon>Endopterygota</taxon>
        <taxon>Lepidoptera</taxon>
        <taxon>Glossata</taxon>
        <taxon>Ditrysia</taxon>
        <taxon>Tineoidea</taxon>
        <taxon>Psychidae</taxon>
        <taxon>Oiketicinae</taxon>
        <taxon>Eumeta</taxon>
    </lineage>
</organism>
<keyword evidence="2" id="KW-1185">Reference proteome</keyword>
<reference evidence="1 2" key="1">
    <citation type="journal article" date="2019" name="Commun. Biol.">
        <title>The bagworm genome reveals a unique fibroin gene that provides high tensile strength.</title>
        <authorList>
            <person name="Kono N."/>
            <person name="Nakamura H."/>
            <person name="Ohtoshi R."/>
            <person name="Tomita M."/>
            <person name="Numata K."/>
            <person name="Arakawa K."/>
        </authorList>
    </citation>
    <scope>NUCLEOTIDE SEQUENCE [LARGE SCALE GENOMIC DNA]</scope>
</reference>
<comment type="caution">
    <text evidence="1">The sequence shown here is derived from an EMBL/GenBank/DDBJ whole genome shotgun (WGS) entry which is preliminary data.</text>
</comment>
<accession>A0A4C1XZ05</accession>
<gene>
    <name evidence="1" type="ORF">EVAR_53788_1</name>
</gene>
<protein>
    <submittedName>
        <fullName evidence="1">Uncharacterized protein</fullName>
    </submittedName>
</protein>
<evidence type="ECO:0000313" key="1">
    <source>
        <dbReference type="EMBL" id="GBP67792.1"/>
    </source>
</evidence>
<dbReference type="AlphaFoldDB" id="A0A4C1XZ05"/>
<sequence>MIVNGFEEGLPKKCPVVGNYEDTGSMQCPMWNRWAHRQPSVRAFEDYGADIVYPQCDPLMQCYMGRDGRTLYPTQHQYSVAAPPPPPPPLPPPLYLHPQQAMVRRPIVPNLPCNQGVEPWNYNTCFDVDGQPCRYTNIVDLEDFM</sequence>
<proteinExistence type="predicted"/>
<dbReference type="EMBL" id="BGZK01000992">
    <property type="protein sequence ID" value="GBP67792.1"/>
    <property type="molecule type" value="Genomic_DNA"/>
</dbReference>
<name>A0A4C1XZ05_EUMVA</name>
<dbReference type="OrthoDB" id="6940707at2759"/>
<dbReference type="Proteomes" id="UP000299102">
    <property type="component" value="Unassembled WGS sequence"/>
</dbReference>